<evidence type="ECO:0000313" key="1">
    <source>
        <dbReference type="EMBL" id="MBP1931298.1"/>
    </source>
</evidence>
<dbReference type="InterPro" id="IPR007325">
    <property type="entry name" value="KFase/CYL"/>
</dbReference>
<dbReference type="Pfam" id="PF04199">
    <property type="entry name" value="Cyclase"/>
    <property type="match status" value="1"/>
</dbReference>
<dbReference type="SUPFAM" id="SSF102198">
    <property type="entry name" value="Putative cyclase"/>
    <property type="match status" value="1"/>
</dbReference>
<protein>
    <submittedName>
        <fullName evidence="1">Kynurenine formamidase</fullName>
    </submittedName>
</protein>
<sequence length="239" mass="27259">MDSKVYQLKSTLDEMEIIDLSQTLENDIPAVPTHARFFHNLVHSYKYGHRSCHYQLVMSEHSGTHVDSPLHFISEGPYHYGMDAVPLTTFTGRAIRVSATEIGENGLFTKQHMLDWEKEHGPIEEGDIVLIRFGWDQFWKKRPDDQQFMNNWPGVAQDAAQYFVDKKVKMVGTDAIAIDVFESKENPTHHTLLGNGVLIMENLNNLDRLPTYSYFMGFPLKIKDGSGSPIRAIAFVSKD</sequence>
<dbReference type="EMBL" id="JAGGKT010000002">
    <property type="protein sequence ID" value="MBP1931298.1"/>
    <property type="molecule type" value="Genomic_DNA"/>
</dbReference>
<dbReference type="Proteomes" id="UP001519343">
    <property type="component" value="Unassembled WGS sequence"/>
</dbReference>
<dbReference type="RefSeq" id="WP_209809367.1">
    <property type="nucleotide sequence ID" value="NZ_JAGGKT010000002.1"/>
</dbReference>
<organism evidence="1 2">
    <name type="scientific">Ammoniphilus resinae</name>
    <dbReference type="NCBI Taxonomy" id="861532"/>
    <lineage>
        <taxon>Bacteria</taxon>
        <taxon>Bacillati</taxon>
        <taxon>Bacillota</taxon>
        <taxon>Bacilli</taxon>
        <taxon>Bacillales</taxon>
        <taxon>Paenibacillaceae</taxon>
        <taxon>Aneurinibacillus group</taxon>
        <taxon>Ammoniphilus</taxon>
    </lineage>
</organism>
<gene>
    <name evidence="1" type="ORF">J2Z37_001295</name>
</gene>
<evidence type="ECO:0000313" key="2">
    <source>
        <dbReference type="Proteomes" id="UP001519343"/>
    </source>
</evidence>
<keyword evidence="2" id="KW-1185">Reference proteome</keyword>
<dbReference type="PANTHER" id="PTHR31118">
    <property type="entry name" value="CYCLASE-LIKE PROTEIN 2"/>
    <property type="match status" value="1"/>
</dbReference>
<reference evidence="1 2" key="1">
    <citation type="submission" date="2021-03" db="EMBL/GenBank/DDBJ databases">
        <title>Genomic Encyclopedia of Type Strains, Phase IV (KMG-IV): sequencing the most valuable type-strain genomes for metagenomic binning, comparative biology and taxonomic classification.</title>
        <authorList>
            <person name="Goeker M."/>
        </authorList>
    </citation>
    <scope>NUCLEOTIDE SEQUENCE [LARGE SCALE GENOMIC DNA]</scope>
    <source>
        <strain evidence="1 2">DSM 24738</strain>
    </source>
</reference>
<comment type="caution">
    <text evidence="1">The sequence shown here is derived from an EMBL/GenBank/DDBJ whole genome shotgun (WGS) entry which is preliminary data.</text>
</comment>
<dbReference type="PANTHER" id="PTHR31118:SF12">
    <property type="entry name" value="CYCLASE-LIKE PROTEIN 2"/>
    <property type="match status" value="1"/>
</dbReference>
<name>A0ABS4GM03_9BACL</name>
<dbReference type="Gene3D" id="3.50.30.50">
    <property type="entry name" value="Putative cyclase"/>
    <property type="match status" value="1"/>
</dbReference>
<dbReference type="InterPro" id="IPR037175">
    <property type="entry name" value="KFase_sf"/>
</dbReference>
<accession>A0ABS4GM03</accession>
<proteinExistence type="predicted"/>